<name>A0AAN7BWV5_9PEZI</name>
<organism evidence="2 3">
    <name type="scientific">Podospora fimiseda</name>
    <dbReference type="NCBI Taxonomy" id="252190"/>
    <lineage>
        <taxon>Eukaryota</taxon>
        <taxon>Fungi</taxon>
        <taxon>Dikarya</taxon>
        <taxon>Ascomycota</taxon>
        <taxon>Pezizomycotina</taxon>
        <taxon>Sordariomycetes</taxon>
        <taxon>Sordariomycetidae</taxon>
        <taxon>Sordariales</taxon>
        <taxon>Podosporaceae</taxon>
        <taxon>Podospora</taxon>
    </lineage>
</organism>
<protein>
    <submittedName>
        <fullName evidence="2">Uncharacterized protein</fullName>
    </submittedName>
</protein>
<feature type="transmembrane region" description="Helical" evidence="1">
    <location>
        <begin position="12"/>
        <end position="35"/>
    </location>
</feature>
<evidence type="ECO:0000313" key="2">
    <source>
        <dbReference type="EMBL" id="KAK4231141.1"/>
    </source>
</evidence>
<gene>
    <name evidence="2" type="ORF">QBC38DRAFT_259498</name>
</gene>
<dbReference type="AlphaFoldDB" id="A0AAN7BWV5"/>
<evidence type="ECO:0000256" key="1">
    <source>
        <dbReference type="SAM" id="Phobius"/>
    </source>
</evidence>
<dbReference type="EMBL" id="MU865294">
    <property type="protein sequence ID" value="KAK4231141.1"/>
    <property type="molecule type" value="Genomic_DNA"/>
</dbReference>
<evidence type="ECO:0000313" key="3">
    <source>
        <dbReference type="Proteomes" id="UP001301958"/>
    </source>
</evidence>
<reference evidence="2" key="1">
    <citation type="journal article" date="2023" name="Mol. Phylogenet. Evol.">
        <title>Genome-scale phylogeny and comparative genomics of the fungal order Sordariales.</title>
        <authorList>
            <person name="Hensen N."/>
            <person name="Bonometti L."/>
            <person name="Westerberg I."/>
            <person name="Brannstrom I.O."/>
            <person name="Guillou S."/>
            <person name="Cros-Aarteil S."/>
            <person name="Calhoun S."/>
            <person name="Haridas S."/>
            <person name="Kuo A."/>
            <person name="Mondo S."/>
            <person name="Pangilinan J."/>
            <person name="Riley R."/>
            <person name="LaButti K."/>
            <person name="Andreopoulos B."/>
            <person name="Lipzen A."/>
            <person name="Chen C."/>
            <person name="Yan M."/>
            <person name="Daum C."/>
            <person name="Ng V."/>
            <person name="Clum A."/>
            <person name="Steindorff A."/>
            <person name="Ohm R.A."/>
            <person name="Martin F."/>
            <person name="Silar P."/>
            <person name="Natvig D.O."/>
            <person name="Lalanne C."/>
            <person name="Gautier V."/>
            <person name="Ament-Velasquez S.L."/>
            <person name="Kruys A."/>
            <person name="Hutchinson M.I."/>
            <person name="Powell A.J."/>
            <person name="Barry K."/>
            <person name="Miller A.N."/>
            <person name="Grigoriev I.V."/>
            <person name="Debuchy R."/>
            <person name="Gladieux P."/>
            <person name="Hiltunen Thoren M."/>
            <person name="Johannesson H."/>
        </authorList>
    </citation>
    <scope>NUCLEOTIDE SEQUENCE</scope>
    <source>
        <strain evidence="2">CBS 990.96</strain>
    </source>
</reference>
<keyword evidence="1" id="KW-0472">Membrane</keyword>
<sequence length="114" mass="13106">MRFHLYYYQSTSLYPQLSSLKMSAMIDILLFAMAADDYPYQSGDSDWQELVALCGWLAPFWILIFVFWLAIAIRGLTERRGARGAATRERMARRGRPVWAFDGVVVAKDEGDFV</sequence>
<keyword evidence="1" id="KW-0812">Transmembrane</keyword>
<proteinExistence type="predicted"/>
<comment type="caution">
    <text evidence="2">The sequence shown here is derived from an EMBL/GenBank/DDBJ whole genome shotgun (WGS) entry which is preliminary data.</text>
</comment>
<keyword evidence="1" id="KW-1133">Transmembrane helix</keyword>
<dbReference type="Proteomes" id="UP001301958">
    <property type="component" value="Unassembled WGS sequence"/>
</dbReference>
<accession>A0AAN7BWV5</accession>
<reference evidence="2" key="2">
    <citation type="submission" date="2023-05" db="EMBL/GenBank/DDBJ databases">
        <authorList>
            <consortium name="Lawrence Berkeley National Laboratory"/>
            <person name="Steindorff A."/>
            <person name="Hensen N."/>
            <person name="Bonometti L."/>
            <person name="Westerberg I."/>
            <person name="Brannstrom I.O."/>
            <person name="Guillou S."/>
            <person name="Cros-Aarteil S."/>
            <person name="Calhoun S."/>
            <person name="Haridas S."/>
            <person name="Kuo A."/>
            <person name="Mondo S."/>
            <person name="Pangilinan J."/>
            <person name="Riley R."/>
            <person name="Labutti K."/>
            <person name="Andreopoulos B."/>
            <person name="Lipzen A."/>
            <person name="Chen C."/>
            <person name="Yanf M."/>
            <person name="Daum C."/>
            <person name="Ng V."/>
            <person name="Clum A."/>
            <person name="Ohm R."/>
            <person name="Martin F."/>
            <person name="Silar P."/>
            <person name="Natvig D."/>
            <person name="Lalanne C."/>
            <person name="Gautier V."/>
            <person name="Ament-Velasquez S.L."/>
            <person name="Kruys A."/>
            <person name="Hutchinson M.I."/>
            <person name="Powell A.J."/>
            <person name="Barry K."/>
            <person name="Miller A.N."/>
            <person name="Grigoriev I.V."/>
            <person name="Debuchy R."/>
            <person name="Gladieux P."/>
            <person name="Thoren M.H."/>
            <person name="Johannesson H."/>
        </authorList>
    </citation>
    <scope>NUCLEOTIDE SEQUENCE</scope>
    <source>
        <strain evidence="2">CBS 990.96</strain>
    </source>
</reference>
<feature type="transmembrane region" description="Helical" evidence="1">
    <location>
        <begin position="50"/>
        <end position="73"/>
    </location>
</feature>
<keyword evidence="3" id="KW-1185">Reference proteome</keyword>